<evidence type="ECO:0000313" key="2">
    <source>
        <dbReference type="Proteomes" id="UP000490939"/>
    </source>
</evidence>
<gene>
    <name evidence="1" type="ORF">EG327_009545</name>
</gene>
<protein>
    <submittedName>
        <fullName evidence="1">Uncharacterized protein</fullName>
    </submittedName>
</protein>
<accession>A0A8H3VSY8</accession>
<comment type="caution">
    <text evidence="1">The sequence shown here is derived from an EMBL/GenBank/DDBJ whole genome shotgun (WGS) entry which is preliminary data.</text>
</comment>
<evidence type="ECO:0000313" key="1">
    <source>
        <dbReference type="EMBL" id="KAE9992284.1"/>
    </source>
</evidence>
<sequence>MATSNTPSLIGKIYTIKTRKHCRQDGIQYIRPPGKAAYHMVLCISDPDRSNMVTVATLSTKNWDQNWEHHPFFPNTDLSSFPSSQILYFKNYTSASSSSPLSHPTFLRLDPFLIPHRMLLPTSPKKSLEVPSWEAETVWEGDRLLVETWLDEEHLELTPESLGFVLGRMRVNFAHSFPLAPPWNWRSGQVDMGLGSGKDRLAKRMGISTGNLEKRLDWIEGYQQFWR</sequence>
<dbReference type="Proteomes" id="UP000490939">
    <property type="component" value="Unassembled WGS sequence"/>
</dbReference>
<reference evidence="1 2" key="1">
    <citation type="submission" date="2019-07" db="EMBL/GenBank/DDBJ databases">
        <title>Venturia inaequalis Genome Resource.</title>
        <authorList>
            <person name="Lichtner F.J."/>
        </authorList>
    </citation>
    <scope>NUCLEOTIDE SEQUENCE [LARGE SCALE GENOMIC DNA]</scope>
    <source>
        <strain evidence="1 2">DMI_063113</strain>
    </source>
</reference>
<keyword evidence="2" id="KW-1185">Reference proteome</keyword>
<organism evidence="1 2">
    <name type="scientific">Venturia inaequalis</name>
    <name type="common">Apple scab fungus</name>
    <dbReference type="NCBI Taxonomy" id="5025"/>
    <lineage>
        <taxon>Eukaryota</taxon>
        <taxon>Fungi</taxon>
        <taxon>Dikarya</taxon>
        <taxon>Ascomycota</taxon>
        <taxon>Pezizomycotina</taxon>
        <taxon>Dothideomycetes</taxon>
        <taxon>Pleosporomycetidae</taxon>
        <taxon>Venturiales</taxon>
        <taxon>Venturiaceae</taxon>
        <taxon>Venturia</taxon>
    </lineage>
</organism>
<dbReference type="EMBL" id="WNWR01000064">
    <property type="protein sequence ID" value="KAE9992284.1"/>
    <property type="molecule type" value="Genomic_DNA"/>
</dbReference>
<proteinExistence type="predicted"/>
<name>A0A8H3VSY8_VENIN</name>
<dbReference type="AlphaFoldDB" id="A0A8H3VSY8"/>